<comment type="caution">
    <text evidence="1">The sequence shown here is derived from an EMBL/GenBank/DDBJ whole genome shotgun (WGS) entry which is preliminary data.</text>
</comment>
<feature type="non-terminal residue" evidence="1">
    <location>
        <position position="1"/>
    </location>
</feature>
<dbReference type="AlphaFoldDB" id="A0A392U3C7"/>
<evidence type="ECO:0000313" key="2">
    <source>
        <dbReference type="Proteomes" id="UP000265520"/>
    </source>
</evidence>
<dbReference type="Proteomes" id="UP000265520">
    <property type="component" value="Unassembled WGS sequence"/>
</dbReference>
<protein>
    <submittedName>
        <fullName evidence="1">Uncharacterized protein</fullName>
    </submittedName>
</protein>
<evidence type="ECO:0000313" key="1">
    <source>
        <dbReference type="EMBL" id="MCI67973.1"/>
    </source>
</evidence>
<sequence length="43" mass="4477">SPLVLDIPTKMITCCLLIPVSCVHSATRPPPKPPDIDAPAATP</sequence>
<keyword evidence="2" id="KW-1185">Reference proteome</keyword>
<name>A0A392U3C7_9FABA</name>
<reference evidence="1 2" key="1">
    <citation type="journal article" date="2018" name="Front. Plant Sci.">
        <title>Red Clover (Trifolium pratense) and Zigzag Clover (T. medium) - A Picture of Genomic Similarities and Differences.</title>
        <authorList>
            <person name="Dluhosova J."/>
            <person name="Istvanek J."/>
            <person name="Nedelnik J."/>
            <person name="Repkova J."/>
        </authorList>
    </citation>
    <scope>NUCLEOTIDE SEQUENCE [LARGE SCALE GENOMIC DNA]</scope>
    <source>
        <strain evidence="2">cv. 10/8</strain>
        <tissue evidence="1">Leaf</tissue>
    </source>
</reference>
<accession>A0A392U3C7</accession>
<dbReference type="EMBL" id="LXQA010727759">
    <property type="protein sequence ID" value="MCI67973.1"/>
    <property type="molecule type" value="Genomic_DNA"/>
</dbReference>
<organism evidence="1 2">
    <name type="scientific">Trifolium medium</name>
    <dbReference type="NCBI Taxonomy" id="97028"/>
    <lineage>
        <taxon>Eukaryota</taxon>
        <taxon>Viridiplantae</taxon>
        <taxon>Streptophyta</taxon>
        <taxon>Embryophyta</taxon>
        <taxon>Tracheophyta</taxon>
        <taxon>Spermatophyta</taxon>
        <taxon>Magnoliopsida</taxon>
        <taxon>eudicotyledons</taxon>
        <taxon>Gunneridae</taxon>
        <taxon>Pentapetalae</taxon>
        <taxon>rosids</taxon>
        <taxon>fabids</taxon>
        <taxon>Fabales</taxon>
        <taxon>Fabaceae</taxon>
        <taxon>Papilionoideae</taxon>
        <taxon>50 kb inversion clade</taxon>
        <taxon>NPAAA clade</taxon>
        <taxon>Hologalegina</taxon>
        <taxon>IRL clade</taxon>
        <taxon>Trifolieae</taxon>
        <taxon>Trifolium</taxon>
    </lineage>
</organism>
<proteinExistence type="predicted"/>